<evidence type="ECO:0000256" key="2">
    <source>
        <dbReference type="SAM" id="MobiDB-lite"/>
    </source>
</evidence>
<reference evidence="3" key="1">
    <citation type="journal article" date="2010" name="Science">
        <title>Plasticity of animal genome architecture unmasked by rapid evolution of a pelagic tunicate.</title>
        <authorList>
            <person name="Denoeud F."/>
            <person name="Henriet S."/>
            <person name="Mungpakdee S."/>
            <person name="Aury J.M."/>
            <person name="Da Silva C."/>
            <person name="Brinkmann H."/>
            <person name="Mikhaleva J."/>
            <person name="Olsen L.C."/>
            <person name="Jubin C."/>
            <person name="Canestro C."/>
            <person name="Bouquet J.M."/>
            <person name="Danks G."/>
            <person name="Poulain J."/>
            <person name="Campsteijn C."/>
            <person name="Adamski M."/>
            <person name="Cross I."/>
            <person name="Yadetie F."/>
            <person name="Muffato M."/>
            <person name="Louis A."/>
            <person name="Butcher S."/>
            <person name="Tsagkogeorga G."/>
            <person name="Konrad A."/>
            <person name="Singh S."/>
            <person name="Jensen M.F."/>
            <person name="Cong E.H."/>
            <person name="Eikeseth-Otteraa H."/>
            <person name="Noel B."/>
            <person name="Anthouard V."/>
            <person name="Porcel B.M."/>
            <person name="Kachouri-Lafond R."/>
            <person name="Nishino A."/>
            <person name="Ugolini M."/>
            <person name="Chourrout P."/>
            <person name="Nishida H."/>
            <person name="Aasland R."/>
            <person name="Huzurbazar S."/>
            <person name="Westhof E."/>
            <person name="Delsuc F."/>
            <person name="Lehrach H."/>
            <person name="Reinhardt R."/>
            <person name="Weissenbach J."/>
            <person name="Roy S.W."/>
            <person name="Artiguenave F."/>
            <person name="Postlethwait J.H."/>
            <person name="Manak J.R."/>
            <person name="Thompson E.M."/>
            <person name="Jaillon O."/>
            <person name="Du Pasquier L."/>
            <person name="Boudinot P."/>
            <person name="Liberles D.A."/>
            <person name="Volff J.N."/>
            <person name="Philippe H."/>
            <person name="Lenhard B."/>
            <person name="Roest Crollius H."/>
            <person name="Wincker P."/>
            <person name="Chourrout D."/>
        </authorList>
    </citation>
    <scope>NUCLEOTIDE SEQUENCE [LARGE SCALE GENOMIC DNA]</scope>
</reference>
<dbReference type="Proteomes" id="UP000011014">
    <property type="component" value="Unassembled WGS sequence"/>
</dbReference>
<gene>
    <name evidence="3" type="ORF">GSOID_T00026648001</name>
</gene>
<dbReference type="SUPFAM" id="SSF57997">
    <property type="entry name" value="Tropomyosin"/>
    <property type="match status" value="1"/>
</dbReference>
<feature type="coiled-coil region" evidence="1">
    <location>
        <begin position="242"/>
        <end position="308"/>
    </location>
</feature>
<keyword evidence="1" id="KW-0175">Coiled coil</keyword>
<proteinExistence type="predicted"/>
<name>E4Z5D2_OIKDI</name>
<evidence type="ECO:0000256" key="1">
    <source>
        <dbReference type="SAM" id="Coils"/>
    </source>
</evidence>
<dbReference type="EMBL" id="FN657636">
    <property type="protein sequence ID" value="CBY42910.1"/>
    <property type="molecule type" value="Genomic_DNA"/>
</dbReference>
<feature type="coiled-coil region" evidence="1">
    <location>
        <begin position="74"/>
        <end position="202"/>
    </location>
</feature>
<feature type="region of interest" description="Disordered" evidence="2">
    <location>
        <begin position="361"/>
        <end position="388"/>
    </location>
</feature>
<evidence type="ECO:0000313" key="3">
    <source>
        <dbReference type="EMBL" id="CBY42910.1"/>
    </source>
</evidence>
<protein>
    <submittedName>
        <fullName evidence="3">Uncharacterized protein</fullName>
    </submittedName>
</protein>
<sequence length="388" mass="45174">MTDTVRQNEDAVQEEQRISLKDRLRNVIESNIRLENRANAGEIAIEIVRKDHAIELNRIKVFYESEMCEARRLLDDQADEFQREQLKNANLKRELEAFKKLNSETEKTLNTTKTALENSEERYDRVNSNLTQKTREAKVLAENLIIFENKNEKLSEKIKILQAQLSSASSELHATSNKLQSAEEIAAMKNQLLENIIALRKNQENDEIERKEIHPSLQPTEELADAFRNEIYEIQKNEFERTAKFENEIEKLKTQIQKLKSEAAANQSKLVIAENKISAIVDENKKEVAQNEEELRKSMIEIEILKDKKADSEKMISERDLEIEKLRKLATSLQESDIKKELTTFESLLKTEEDRLGIVNRKRSSDEIENNEENEKEAKSKKRECAIM</sequence>
<organism evidence="3">
    <name type="scientific">Oikopleura dioica</name>
    <name type="common">Tunicate</name>
    <dbReference type="NCBI Taxonomy" id="34765"/>
    <lineage>
        <taxon>Eukaryota</taxon>
        <taxon>Metazoa</taxon>
        <taxon>Chordata</taxon>
        <taxon>Tunicata</taxon>
        <taxon>Appendicularia</taxon>
        <taxon>Copelata</taxon>
        <taxon>Oikopleuridae</taxon>
        <taxon>Oikopleura</taxon>
    </lineage>
</organism>
<accession>E4Z5D2</accession>
<dbReference type="AlphaFoldDB" id="E4Z5D2"/>